<proteinExistence type="predicted"/>
<dbReference type="InterPro" id="IPR025420">
    <property type="entry name" value="DUF4143"/>
</dbReference>
<feature type="domain" description="DUF4143" evidence="2">
    <location>
        <begin position="205"/>
        <end position="363"/>
    </location>
</feature>
<dbReference type="PANTHER" id="PTHR43566:SF2">
    <property type="entry name" value="DUF4143 DOMAIN-CONTAINING PROTEIN"/>
    <property type="match status" value="1"/>
</dbReference>
<keyword evidence="4" id="KW-1185">Reference proteome</keyword>
<dbReference type="InterPro" id="IPR027417">
    <property type="entry name" value="P-loop_NTPase"/>
</dbReference>
<dbReference type="RefSeq" id="WP_093067327.1">
    <property type="nucleotide sequence ID" value="NZ_FNQP01000008.1"/>
</dbReference>
<sequence length="411" mass="47343">MSDIKRNLATKIHLLLTLFPVVLLIGARQTGKTTLSQQLRPEWRYFDLENAADHDFLSRDYDFFFREYPRHIIIDEAQEDPELFRHLRGMIDAKREEKGRFILTGSSSPELLQRASDSLAGRIAIVEIGTLKMNEILQQPLPAFYRIFEQPLTSDTLDYLKTLENPIPDVIPLFLRGGYPEPVLTQDPYAFGLWMENYYQTYINRDIRRLFPRLDSIRYRRFISMLASLSGTIINKAQLGRSVDVSEVTIRDYIEIADKTYIWRTIPSFENSKSKSALKMPKGILRDSGLTHYLASIETREALLRSPQVGQNFEAFVTEEIIKGIQATRVTRWDYYYFRTKNGAEVDLVLDGSFGILPIEIKLGQQTAVKQLTALRQFVEQHKLPFGIVVNNNPTVQMLADKIIQIPAGCL</sequence>
<dbReference type="SUPFAM" id="SSF52540">
    <property type="entry name" value="P-loop containing nucleoside triphosphate hydrolases"/>
    <property type="match status" value="1"/>
</dbReference>
<dbReference type="Pfam" id="PF13173">
    <property type="entry name" value="AAA_14"/>
    <property type="match status" value="1"/>
</dbReference>
<dbReference type="Proteomes" id="UP000199397">
    <property type="component" value="Unassembled WGS sequence"/>
</dbReference>
<gene>
    <name evidence="3" type="ORF">SAMN05660964_01673</name>
</gene>
<reference evidence="3 4" key="1">
    <citation type="submission" date="2016-10" db="EMBL/GenBank/DDBJ databases">
        <authorList>
            <person name="de Groot N.N."/>
        </authorList>
    </citation>
    <scope>NUCLEOTIDE SEQUENCE [LARGE SCALE GENOMIC DNA]</scope>
    <source>
        <strain evidence="3 4">DSM 21228</strain>
    </source>
</reference>
<dbReference type="PANTHER" id="PTHR43566">
    <property type="entry name" value="CONSERVED PROTEIN"/>
    <property type="match status" value="1"/>
</dbReference>
<dbReference type="AlphaFoldDB" id="A0A1H4BI02"/>
<evidence type="ECO:0000313" key="4">
    <source>
        <dbReference type="Proteomes" id="UP000199397"/>
    </source>
</evidence>
<evidence type="ECO:0000259" key="1">
    <source>
        <dbReference type="Pfam" id="PF13173"/>
    </source>
</evidence>
<dbReference type="Pfam" id="PF13635">
    <property type="entry name" value="DUF4143"/>
    <property type="match status" value="1"/>
</dbReference>
<protein>
    <recommendedName>
        <fullName evidence="5">AAA+ ATPase domain-containing protein</fullName>
    </recommendedName>
</protein>
<accession>A0A1H4BI02</accession>
<dbReference type="EMBL" id="FNQP01000008">
    <property type="protein sequence ID" value="SEA47799.1"/>
    <property type="molecule type" value="Genomic_DNA"/>
</dbReference>
<dbReference type="InterPro" id="IPR041682">
    <property type="entry name" value="AAA_14"/>
</dbReference>
<dbReference type="OrthoDB" id="9771844at2"/>
<evidence type="ECO:0008006" key="5">
    <source>
        <dbReference type="Google" id="ProtNLM"/>
    </source>
</evidence>
<feature type="domain" description="AAA" evidence="1">
    <location>
        <begin position="20"/>
        <end position="137"/>
    </location>
</feature>
<organism evidence="3 4">
    <name type="scientific">Thiothrix caldifontis</name>
    <dbReference type="NCBI Taxonomy" id="525918"/>
    <lineage>
        <taxon>Bacteria</taxon>
        <taxon>Pseudomonadati</taxon>
        <taxon>Pseudomonadota</taxon>
        <taxon>Gammaproteobacteria</taxon>
        <taxon>Thiotrichales</taxon>
        <taxon>Thiotrichaceae</taxon>
        <taxon>Thiothrix</taxon>
    </lineage>
</organism>
<evidence type="ECO:0000259" key="2">
    <source>
        <dbReference type="Pfam" id="PF13635"/>
    </source>
</evidence>
<dbReference type="STRING" id="525918.SAMN05660964_01673"/>
<name>A0A1H4BI02_9GAMM</name>
<evidence type="ECO:0000313" key="3">
    <source>
        <dbReference type="EMBL" id="SEA47799.1"/>
    </source>
</evidence>